<sequence length="328" mass="38028">MPLTWCGIFLGCLERFKGFKLQQTKELEPYNIKLTPQNKEPEAANPYSQCRISRSDEENKDLNSELAAYKKDLKVSNAGQRFEYWIGADKEKLEAKCSEMTTKKDELETQLREKIKNLEQERKEFIHILSKGHDDKMKAKESNLSNKNAPTKELEAFNTRLKDQKKGLEASNYKSVAQTKELEPYNIKLTSANKESEAANAYQRFEYWIGADKEKLEAKCSEMTTKKDELETQKTFADEQIWPKGRHVTLKSKVNLVKINGILCNENSTHFKTDNDNGQNEYLIIDFKILKVGDVIIYNAKSVDRHIESWNIKNKQWLRDGGEKCLII</sequence>
<dbReference type="OrthoDB" id="447953at2759"/>
<protein>
    <submittedName>
        <fullName evidence="2">Uncharacterized protein</fullName>
    </submittedName>
</protein>
<reference evidence="2 3" key="1">
    <citation type="submission" date="2018-08" db="EMBL/GenBank/DDBJ databases">
        <title>Genome and evolution of the arbuscular mycorrhizal fungus Diversispora epigaea (formerly Glomus versiforme) and its bacterial endosymbionts.</title>
        <authorList>
            <person name="Sun X."/>
            <person name="Fei Z."/>
            <person name="Harrison M."/>
        </authorList>
    </citation>
    <scope>NUCLEOTIDE SEQUENCE [LARGE SCALE GENOMIC DNA]</scope>
    <source>
        <strain evidence="2 3">IT104</strain>
    </source>
</reference>
<evidence type="ECO:0000313" key="2">
    <source>
        <dbReference type="EMBL" id="RHZ55107.1"/>
    </source>
</evidence>
<keyword evidence="1" id="KW-0175">Coiled coil</keyword>
<feature type="coiled-coil region" evidence="1">
    <location>
        <begin position="52"/>
        <end position="128"/>
    </location>
</feature>
<organism evidence="2 3">
    <name type="scientific">Diversispora epigaea</name>
    <dbReference type="NCBI Taxonomy" id="1348612"/>
    <lineage>
        <taxon>Eukaryota</taxon>
        <taxon>Fungi</taxon>
        <taxon>Fungi incertae sedis</taxon>
        <taxon>Mucoromycota</taxon>
        <taxon>Glomeromycotina</taxon>
        <taxon>Glomeromycetes</taxon>
        <taxon>Diversisporales</taxon>
        <taxon>Diversisporaceae</taxon>
        <taxon>Diversispora</taxon>
    </lineage>
</organism>
<dbReference type="Proteomes" id="UP000266861">
    <property type="component" value="Unassembled WGS sequence"/>
</dbReference>
<comment type="caution">
    <text evidence="2">The sequence shown here is derived from an EMBL/GenBank/DDBJ whole genome shotgun (WGS) entry which is preliminary data.</text>
</comment>
<evidence type="ECO:0000256" key="1">
    <source>
        <dbReference type="SAM" id="Coils"/>
    </source>
</evidence>
<dbReference type="EMBL" id="PQFF01000372">
    <property type="protein sequence ID" value="RHZ55107.1"/>
    <property type="molecule type" value="Genomic_DNA"/>
</dbReference>
<name>A0A397GWU2_9GLOM</name>
<keyword evidence="3" id="KW-1185">Reference proteome</keyword>
<dbReference type="AlphaFoldDB" id="A0A397GWU2"/>
<gene>
    <name evidence="2" type="ORF">Glove_420g26</name>
</gene>
<accession>A0A397GWU2</accession>
<proteinExistence type="predicted"/>
<evidence type="ECO:0000313" key="3">
    <source>
        <dbReference type="Proteomes" id="UP000266861"/>
    </source>
</evidence>